<accession>A0A833TJU2</accession>
<comment type="caution">
    <text evidence="1">The sequence shown here is derived from an EMBL/GenBank/DDBJ whole genome shotgun (WGS) entry which is preliminary data.</text>
</comment>
<evidence type="ECO:0000313" key="1">
    <source>
        <dbReference type="EMBL" id="KAF4042056.1"/>
    </source>
</evidence>
<reference evidence="1" key="1">
    <citation type="submission" date="2020-04" db="EMBL/GenBank/DDBJ databases">
        <title>Hybrid Assembly of Korean Phytophthora infestans isolates.</title>
        <authorList>
            <person name="Prokchorchik M."/>
            <person name="Lee Y."/>
            <person name="Seo J."/>
            <person name="Cho J.-H."/>
            <person name="Park Y.-E."/>
            <person name="Jang D.-C."/>
            <person name="Im J.-S."/>
            <person name="Choi J.-G."/>
            <person name="Park H.-J."/>
            <person name="Lee G.-B."/>
            <person name="Lee Y.-G."/>
            <person name="Hong S.-Y."/>
            <person name="Cho K."/>
            <person name="Sohn K.H."/>
        </authorList>
    </citation>
    <scope>NUCLEOTIDE SEQUENCE</scope>
    <source>
        <strain evidence="1">KR_1_A1</strain>
    </source>
</reference>
<dbReference type="Proteomes" id="UP000602510">
    <property type="component" value="Unassembled WGS sequence"/>
</dbReference>
<dbReference type="EMBL" id="WSZM01000107">
    <property type="protein sequence ID" value="KAF4042056.1"/>
    <property type="molecule type" value="Genomic_DNA"/>
</dbReference>
<name>A0A833TJU2_PHYIN</name>
<organism evidence="1 2">
    <name type="scientific">Phytophthora infestans</name>
    <name type="common">Potato late blight agent</name>
    <name type="synonym">Botrytis infestans</name>
    <dbReference type="NCBI Taxonomy" id="4787"/>
    <lineage>
        <taxon>Eukaryota</taxon>
        <taxon>Sar</taxon>
        <taxon>Stramenopiles</taxon>
        <taxon>Oomycota</taxon>
        <taxon>Peronosporomycetes</taxon>
        <taxon>Peronosporales</taxon>
        <taxon>Peronosporaceae</taxon>
        <taxon>Phytophthora</taxon>
    </lineage>
</organism>
<dbReference type="AlphaFoldDB" id="A0A833TJU2"/>
<sequence length="167" mass="19137">MYVKKDFTAVTGKRPSRRMMEALTNLTNDPRNTVFVSIDIDNTEDTNMQDDSNPTDRHWHQHSFKFDWRPVRGGGPDPEGLLRTYGDPRSSSEYHPEGLLEIVPEGLNKGVVARQILTQDAAISNDHPDFLFCIGDDTTREYVQGYLRLLCRADGGECPWTTWQRHL</sequence>
<protein>
    <submittedName>
        <fullName evidence="1">Trehalose-phosphatase</fullName>
    </submittedName>
</protein>
<evidence type="ECO:0000313" key="2">
    <source>
        <dbReference type="Proteomes" id="UP000602510"/>
    </source>
</evidence>
<keyword evidence="2" id="KW-1185">Reference proteome</keyword>
<gene>
    <name evidence="1" type="ORF">GN244_ATG05713</name>
</gene>
<proteinExistence type="predicted"/>